<name>A0ABX1VB41_9PLAN</name>
<evidence type="ECO:0000313" key="1">
    <source>
        <dbReference type="EMBL" id="NNJ24651.1"/>
    </source>
</evidence>
<organism evidence="1 2">
    <name type="scientific">Alienimonas chondri</name>
    <dbReference type="NCBI Taxonomy" id="2681879"/>
    <lineage>
        <taxon>Bacteria</taxon>
        <taxon>Pseudomonadati</taxon>
        <taxon>Planctomycetota</taxon>
        <taxon>Planctomycetia</taxon>
        <taxon>Planctomycetales</taxon>
        <taxon>Planctomycetaceae</taxon>
        <taxon>Alienimonas</taxon>
    </lineage>
</organism>
<keyword evidence="2" id="KW-1185">Reference proteome</keyword>
<dbReference type="EMBL" id="WTPX01000013">
    <property type="protein sequence ID" value="NNJ24651.1"/>
    <property type="molecule type" value="Genomic_DNA"/>
</dbReference>
<sequence>MPDPEEQATLESLTRKGTAAARKLTRALALLLCGLGEGGFGWKDADVAEALGATTTRSSKSWRKRAYEEESLESLSPRAYVRNAEPLLDVGADAAVVKLTCSAPPEGRSRWSLERVVNSRRAGCR</sequence>
<reference evidence="1 2" key="1">
    <citation type="journal article" date="2020" name="Syst. Appl. Microbiol.">
        <title>Alienimonas chondri sp. nov., a novel planctomycete isolated from the biofilm of the red alga Chondrus crispus.</title>
        <authorList>
            <person name="Vitorino I."/>
            <person name="Albuquerque L."/>
            <person name="Wiegand S."/>
            <person name="Kallscheuer N."/>
            <person name="da Costa M.S."/>
            <person name="Lobo-da-Cunha A."/>
            <person name="Jogler C."/>
            <person name="Lage O.M."/>
        </authorList>
    </citation>
    <scope>NUCLEOTIDE SEQUENCE [LARGE SCALE GENOMIC DNA]</scope>
    <source>
        <strain evidence="1 2">LzC2</strain>
    </source>
</reference>
<evidence type="ECO:0000313" key="2">
    <source>
        <dbReference type="Proteomes" id="UP000609651"/>
    </source>
</evidence>
<evidence type="ECO:0008006" key="3">
    <source>
        <dbReference type="Google" id="ProtNLM"/>
    </source>
</evidence>
<comment type="caution">
    <text evidence="1">The sequence shown here is derived from an EMBL/GenBank/DDBJ whole genome shotgun (WGS) entry which is preliminary data.</text>
</comment>
<accession>A0ABX1VB41</accession>
<dbReference type="RefSeq" id="WP_171183814.1">
    <property type="nucleotide sequence ID" value="NZ_WTPX01000013.1"/>
</dbReference>
<proteinExistence type="predicted"/>
<gene>
    <name evidence="1" type="ORF">LzC2_07100</name>
</gene>
<protein>
    <recommendedName>
        <fullName evidence="3">Helix-turn-helix domain-containing protein</fullName>
    </recommendedName>
</protein>
<dbReference type="Proteomes" id="UP000609651">
    <property type="component" value="Unassembled WGS sequence"/>
</dbReference>